<organism evidence="1 2">
    <name type="scientific">Hibiscus syriacus</name>
    <name type="common">Rose of Sharon</name>
    <dbReference type="NCBI Taxonomy" id="106335"/>
    <lineage>
        <taxon>Eukaryota</taxon>
        <taxon>Viridiplantae</taxon>
        <taxon>Streptophyta</taxon>
        <taxon>Embryophyta</taxon>
        <taxon>Tracheophyta</taxon>
        <taxon>Spermatophyta</taxon>
        <taxon>Magnoliopsida</taxon>
        <taxon>eudicotyledons</taxon>
        <taxon>Gunneridae</taxon>
        <taxon>Pentapetalae</taxon>
        <taxon>rosids</taxon>
        <taxon>malvids</taxon>
        <taxon>Malvales</taxon>
        <taxon>Malvaceae</taxon>
        <taxon>Malvoideae</taxon>
        <taxon>Hibiscus</taxon>
    </lineage>
</organism>
<accession>A0A6A3A8W5</accession>
<keyword evidence="2" id="KW-1185">Reference proteome</keyword>
<reference evidence="1" key="1">
    <citation type="submission" date="2019-09" db="EMBL/GenBank/DDBJ databases">
        <title>Draft genome information of white flower Hibiscus syriacus.</title>
        <authorList>
            <person name="Kim Y.-M."/>
        </authorList>
    </citation>
    <scope>NUCLEOTIDE SEQUENCE [LARGE SCALE GENOMIC DNA]</scope>
    <source>
        <strain evidence="1">YM2019G1</strain>
    </source>
</reference>
<proteinExistence type="predicted"/>
<dbReference type="EMBL" id="VEPZ02001029">
    <property type="protein sequence ID" value="KAE8700406.1"/>
    <property type="molecule type" value="Genomic_DNA"/>
</dbReference>
<sequence length="110" mass="12470">MVSDKKEEYPQFLTLNIMNKEWLVNHKVSEDTKLELRLGPSGEVHGYNSNKTHGKKRAFHHTTAETVCSSKMAVGEVQFADRKACRTLATADPDSSVNNTSTKRLLFRNF</sequence>
<name>A0A6A3A8W5_HIBSY</name>
<dbReference type="Proteomes" id="UP000436088">
    <property type="component" value="Unassembled WGS sequence"/>
</dbReference>
<evidence type="ECO:0000313" key="2">
    <source>
        <dbReference type="Proteomes" id="UP000436088"/>
    </source>
</evidence>
<dbReference type="AlphaFoldDB" id="A0A6A3A8W5"/>
<comment type="caution">
    <text evidence="1">The sequence shown here is derived from an EMBL/GenBank/DDBJ whole genome shotgun (WGS) entry which is preliminary data.</text>
</comment>
<protein>
    <submittedName>
        <fullName evidence="1">Uncharacterized protein</fullName>
    </submittedName>
</protein>
<evidence type="ECO:0000313" key="1">
    <source>
        <dbReference type="EMBL" id="KAE8700406.1"/>
    </source>
</evidence>
<gene>
    <name evidence="1" type="ORF">F3Y22_tig00110557pilonHSYRG00335</name>
</gene>